<protein>
    <recommendedName>
        <fullName evidence="4">UviB-like protein</fullName>
    </recommendedName>
</protein>
<feature type="transmembrane region" description="Helical" evidence="1">
    <location>
        <begin position="6"/>
        <end position="25"/>
    </location>
</feature>
<dbReference type="AlphaFoldDB" id="A0A9D1PZG5"/>
<keyword evidence="1" id="KW-0812">Transmembrane</keyword>
<reference evidence="2" key="2">
    <citation type="submission" date="2021-04" db="EMBL/GenBank/DDBJ databases">
        <authorList>
            <person name="Gilroy R."/>
        </authorList>
    </citation>
    <scope>NUCLEOTIDE SEQUENCE</scope>
    <source>
        <strain evidence="2">12435</strain>
    </source>
</reference>
<name>A0A9D1PZG5_9FIRM</name>
<sequence length="86" mass="9809">MEIIAACIESGCYSAVFAVLLVYAVRSHAKRERYYRKVISELTAGLCDLERVNVRLDEIKALAERREKKERVCAFGERKISAAERS</sequence>
<dbReference type="EMBL" id="DXHS01000066">
    <property type="protein sequence ID" value="HIW02454.1"/>
    <property type="molecule type" value="Genomic_DNA"/>
</dbReference>
<dbReference type="InterPro" id="IPR024405">
    <property type="entry name" value="Phage_BhlA/UviB"/>
</dbReference>
<evidence type="ECO:0000313" key="3">
    <source>
        <dbReference type="Proteomes" id="UP000823990"/>
    </source>
</evidence>
<keyword evidence="1" id="KW-0472">Membrane</keyword>
<accession>A0A9D1PZG5</accession>
<evidence type="ECO:0000313" key="2">
    <source>
        <dbReference type="EMBL" id="HIW02454.1"/>
    </source>
</evidence>
<keyword evidence="1" id="KW-1133">Transmembrane helix</keyword>
<proteinExistence type="predicted"/>
<dbReference type="Proteomes" id="UP000823990">
    <property type="component" value="Unassembled WGS sequence"/>
</dbReference>
<gene>
    <name evidence="2" type="ORF">H9892_03860</name>
</gene>
<evidence type="ECO:0000256" key="1">
    <source>
        <dbReference type="SAM" id="Phobius"/>
    </source>
</evidence>
<organism evidence="2 3">
    <name type="scientific">Candidatus Protoclostridium stercorigallinarum</name>
    <dbReference type="NCBI Taxonomy" id="2838741"/>
    <lineage>
        <taxon>Bacteria</taxon>
        <taxon>Bacillati</taxon>
        <taxon>Bacillota</taxon>
        <taxon>Clostridia</taxon>
        <taxon>Candidatus Protoclostridium</taxon>
    </lineage>
</organism>
<evidence type="ECO:0008006" key="4">
    <source>
        <dbReference type="Google" id="ProtNLM"/>
    </source>
</evidence>
<reference evidence="2" key="1">
    <citation type="journal article" date="2021" name="PeerJ">
        <title>Extensive microbial diversity within the chicken gut microbiome revealed by metagenomics and culture.</title>
        <authorList>
            <person name="Gilroy R."/>
            <person name="Ravi A."/>
            <person name="Getino M."/>
            <person name="Pursley I."/>
            <person name="Horton D.L."/>
            <person name="Alikhan N.F."/>
            <person name="Baker D."/>
            <person name="Gharbi K."/>
            <person name="Hall N."/>
            <person name="Watson M."/>
            <person name="Adriaenssens E.M."/>
            <person name="Foster-Nyarko E."/>
            <person name="Jarju S."/>
            <person name="Secka A."/>
            <person name="Antonio M."/>
            <person name="Oren A."/>
            <person name="Chaudhuri R.R."/>
            <person name="La Ragione R."/>
            <person name="Hildebrand F."/>
            <person name="Pallen M.J."/>
        </authorList>
    </citation>
    <scope>NUCLEOTIDE SEQUENCE</scope>
    <source>
        <strain evidence="2">12435</strain>
    </source>
</reference>
<comment type="caution">
    <text evidence="2">The sequence shown here is derived from an EMBL/GenBank/DDBJ whole genome shotgun (WGS) entry which is preliminary data.</text>
</comment>
<dbReference type="Pfam" id="PF10960">
    <property type="entry name" value="Holin_BhlA"/>
    <property type="match status" value="1"/>
</dbReference>